<dbReference type="InterPro" id="IPR020472">
    <property type="entry name" value="WD40_PAC1"/>
</dbReference>
<protein>
    <recommendedName>
        <fullName evidence="7">NLE domain-containing protein</fullName>
    </recommendedName>
</protein>
<feature type="repeat" description="WD" evidence="5">
    <location>
        <begin position="194"/>
        <end position="227"/>
    </location>
</feature>
<dbReference type="InterPro" id="IPR001680">
    <property type="entry name" value="WD40_rpt"/>
</dbReference>
<dbReference type="STRING" id="747525.W4JVP6"/>
<reference evidence="8 9" key="1">
    <citation type="journal article" date="2012" name="New Phytol.">
        <title>Insight into trade-off between wood decay and parasitism from the genome of a fungal forest pathogen.</title>
        <authorList>
            <person name="Olson A."/>
            <person name="Aerts A."/>
            <person name="Asiegbu F."/>
            <person name="Belbahri L."/>
            <person name="Bouzid O."/>
            <person name="Broberg A."/>
            <person name="Canback B."/>
            <person name="Coutinho P.M."/>
            <person name="Cullen D."/>
            <person name="Dalman K."/>
            <person name="Deflorio G."/>
            <person name="van Diepen L.T."/>
            <person name="Dunand C."/>
            <person name="Duplessis S."/>
            <person name="Durling M."/>
            <person name="Gonthier P."/>
            <person name="Grimwood J."/>
            <person name="Fossdal C.G."/>
            <person name="Hansson D."/>
            <person name="Henrissat B."/>
            <person name="Hietala A."/>
            <person name="Himmelstrand K."/>
            <person name="Hoffmeister D."/>
            <person name="Hogberg N."/>
            <person name="James T.Y."/>
            <person name="Karlsson M."/>
            <person name="Kohler A."/>
            <person name="Kues U."/>
            <person name="Lee Y.H."/>
            <person name="Lin Y.C."/>
            <person name="Lind M."/>
            <person name="Lindquist E."/>
            <person name="Lombard V."/>
            <person name="Lucas S."/>
            <person name="Lunden K."/>
            <person name="Morin E."/>
            <person name="Murat C."/>
            <person name="Park J."/>
            <person name="Raffaello T."/>
            <person name="Rouze P."/>
            <person name="Salamov A."/>
            <person name="Schmutz J."/>
            <person name="Solheim H."/>
            <person name="Stahlberg J."/>
            <person name="Velez H."/>
            <person name="de Vries R.P."/>
            <person name="Wiebenga A."/>
            <person name="Woodward S."/>
            <person name="Yakovlev I."/>
            <person name="Garbelotto M."/>
            <person name="Martin F."/>
            <person name="Grigoriev I.V."/>
            <person name="Stenlid J."/>
        </authorList>
    </citation>
    <scope>NUCLEOTIDE SEQUENCE [LARGE SCALE GENOMIC DNA]</scope>
    <source>
        <strain evidence="8 9">TC 32-1</strain>
    </source>
</reference>
<dbReference type="AlphaFoldDB" id="W4JVP6"/>
<proteinExistence type="predicted"/>
<dbReference type="PROSITE" id="PS50294">
    <property type="entry name" value="WD_REPEATS_REGION"/>
    <property type="match status" value="2"/>
</dbReference>
<evidence type="ECO:0000313" key="8">
    <source>
        <dbReference type="EMBL" id="ETW77617.1"/>
    </source>
</evidence>
<gene>
    <name evidence="8" type="ORF">HETIRDRAFT_327059</name>
</gene>
<dbReference type="InterPro" id="IPR036322">
    <property type="entry name" value="WD40_repeat_dom_sf"/>
</dbReference>
<evidence type="ECO:0000256" key="3">
    <source>
        <dbReference type="ARBA" id="ARBA00022737"/>
    </source>
</evidence>
<evidence type="ECO:0000256" key="5">
    <source>
        <dbReference type="PROSITE-ProRule" id="PRU00221"/>
    </source>
</evidence>
<dbReference type="RefSeq" id="XP_009551097.1">
    <property type="nucleotide sequence ID" value="XM_009552802.1"/>
</dbReference>
<dbReference type="HOGENOM" id="CLU_000288_57_0_1"/>
<dbReference type="KEGG" id="hir:HETIRDRAFT_327059"/>
<keyword evidence="2 5" id="KW-0853">WD repeat</keyword>
<dbReference type="eggNOG" id="KOG0313">
    <property type="taxonomic scope" value="Eukaryota"/>
</dbReference>
<dbReference type="InterPro" id="IPR019775">
    <property type="entry name" value="WD40_repeat_CS"/>
</dbReference>
<dbReference type="InParanoid" id="W4JVP6"/>
<name>W4JVP6_HETIT</name>
<evidence type="ECO:0000259" key="7">
    <source>
        <dbReference type="Pfam" id="PF08154"/>
    </source>
</evidence>
<keyword evidence="4" id="KW-0539">Nucleus</keyword>
<dbReference type="PROSITE" id="PS50082">
    <property type="entry name" value="WD_REPEATS_2"/>
    <property type="match status" value="3"/>
</dbReference>
<dbReference type="PROSITE" id="PS00678">
    <property type="entry name" value="WD_REPEATS_1"/>
    <property type="match status" value="1"/>
</dbReference>
<accession>W4JVP6</accession>
<keyword evidence="3" id="KW-0677">Repeat</keyword>
<dbReference type="SUPFAM" id="SSF50978">
    <property type="entry name" value="WD40 repeat-like"/>
    <property type="match status" value="1"/>
</dbReference>
<dbReference type="PRINTS" id="PR00320">
    <property type="entry name" value="GPROTEINBRPT"/>
</dbReference>
<feature type="repeat" description="WD" evidence="5">
    <location>
        <begin position="355"/>
        <end position="398"/>
    </location>
</feature>
<feature type="domain" description="NLE" evidence="7">
    <location>
        <begin position="13"/>
        <end position="71"/>
    </location>
</feature>
<dbReference type="PANTHER" id="PTHR19855">
    <property type="entry name" value="WD40 REPEAT PROTEIN 12, 37"/>
    <property type="match status" value="1"/>
</dbReference>
<dbReference type="InterPro" id="IPR015943">
    <property type="entry name" value="WD40/YVTN_repeat-like_dom_sf"/>
</dbReference>
<dbReference type="GeneID" id="20671289"/>
<dbReference type="PANTHER" id="PTHR19855:SF11">
    <property type="entry name" value="RIBOSOME BIOGENESIS PROTEIN WDR12"/>
    <property type="match status" value="1"/>
</dbReference>
<dbReference type="Proteomes" id="UP000030671">
    <property type="component" value="Unassembled WGS sequence"/>
</dbReference>
<feature type="repeat" description="WD" evidence="5">
    <location>
        <begin position="266"/>
        <end position="307"/>
    </location>
</feature>
<evidence type="ECO:0000256" key="1">
    <source>
        <dbReference type="ARBA" id="ARBA00004604"/>
    </source>
</evidence>
<dbReference type="EMBL" id="KI925463">
    <property type="protein sequence ID" value="ETW77617.1"/>
    <property type="molecule type" value="Genomic_DNA"/>
</dbReference>
<sequence>MASTSQSVVSLPVVLTTRTQYPLPSQKIMIPSTWKRYQLSQLVNKTLSLPRVVPFDFLIHGEILKGSLGEWCAEKGLGVEQTLEIEYIESIMPPQQMSSIPHEDWVSSISCQLPGHFLTASYDGNLRIFDYSQKLLHSAAVHAAPITSFCLIPSASQSPSERLLATASHDLTATLTRLTTPEASNPSTQALATLHLHTAPLISISSHHAGTQLLTASQDGFIGLWDIIVPENDEVPLAQVESAERKKRRRVGDAQKPKRKAPQAVLKSHTARVSKALFAYEEGKAVSSGWDSTIKEWDLELGICIHTITASEKPFTSLALPAPQSHPKTAIASSTDRTTTLFDLRSTASTSSSLSFMHPSTPSCLAFAPSAGSQQFVSGAYDGVVRLWDLRSAGREMASFKVWGGTKKVLDVDWVEDVIGIAGEGGVEVWRVSEDGSAAQ</sequence>
<dbReference type="SMART" id="SM00320">
    <property type="entry name" value="WD40"/>
    <property type="match status" value="7"/>
</dbReference>
<dbReference type="Gene3D" id="2.130.10.10">
    <property type="entry name" value="YVTN repeat-like/Quinoprotein amine dehydrogenase"/>
    <property type="match status" value="1"/>
</dbReference>
<feature type="region of interest" description="Disordered" evidence="6">
    <location>
        <begin position="239"/>
        <end position="266"/>
    </location>
</feature>
<dbReference type="Pfam" id="PF00400">
    <property type="entry name" value="WD40"/>
    <property type="match status" value="4"/>
</dbReference>
<dbReference type="GO" id="GO:0005730">
    <property type="term" value="C:nucleolus"/>
    <property type="evidence" value="ECO:0007669"/>
    <property type="project" value="UniProtKB-SubCell"/>
</dbReference>
<dbReference type="OrthoDB" id="10251381at2759"/>
<evidence type="ECO:0000256" key="2">
    <source>
        <dbReference type="ARBA" id="ARBA00022574"/>
    </source>
</evidence>
<organism evidence="8 9">
    <name type="scientific">Heterobasidion irregulare (strain TC 32-1)</name>
    <dbReference type="NCBI Taxonomy" id="747525"/>
    <lineage>
        <taxon>Eukaryota</taxon>
        <taxon>Fungi</taxon>
        <taxon>Dikarya</taxon>
        <taxon>Basidiomycota</taxon>
        <taxon>Agaricomycotina</taxon>
        <taxon>Agaricomycetes</taxon>
        <taxon>Russulales</taxon>
        <taxon>Bondarzewiaceae</taxon>
        <taxon>Heterobasidion</taxon>
        <taxon>Heterobasidion annosum species complex</taxon>
    </lineage>
</organism>
<comment type="subcellular location">
    <subcellularLocation>
        <location evidence="1">Nucleus</location>
        <location evidence="1">Nucleolus</location>
    </subcellularLocation>
</comment>
<keyword evidence="9" id="KW-1185">Reference proteome</keyword>
<evidence type="ECO:0000256" key="4">
    <source>
        <dbReference type="ARBA" id="ARBA00023242"/>
    </source>
</evidence>
<evidence type="ECO:0000313" key="9">
    <source>
        <dbReference type="Proteomes" id="UP000030671"/>
    </source>
</evidence>
<evidence type="ECO:0000256" key="6">
    <source>
        <dbReference type="SAM" id="MobiDB-lite"/>
    </source>
</evidence>
<dbReference type="Pfam" id="PF08154">
    <property type="entry name" value="NLE"/>
    <property type="match status" value="1"/>
</dbReference>
<dbReference type="InterPro" id="IPR012972">
    <property type="entry name" value="NLE"/>
</dbReference>
<dbReference type="FunCoup" id="W4JVP6">
    <property type="interactions" value="429"/>
</dbReference>